<dbReference type="InterPro" id="IPR002109">
    <property type="entry name" value="Glutaredoxin"/>
</dbReference>
<dbReference type="EMBL" id="CAJNOG010000274">
    <property type="protein sequence ID" value="CAF1136926.1"/>
    <property type="molecule type" value="Genomic_DNA"/>
</dbReference>
<keyword evidence="1" id="KW-0479">Metal-binding</keyword>
<dbReference type="PANTHER" id="PTHR10293">
    <property type="entry name" value="GLUTAREDOXIN FAMILY MEMBER"/>
    <property type="match status" value="1"/>
</dbReference>
<protein>
    <recommendedName>
        <fullName evidence="4">Glutaredoxin domain-containing protein</fullName>
    </recommendedName>
</protein>
<organism evidence="5 6">
    <name type="scientific">Adineta steineri</name>
    <dbReference type="NCBI Taxonomy" id="433720"/>
    <lineage>
        <taxon>Eukaryota</taxon>
        <taxon>Metazoa</taxon>
        <taxon>Spiralia</taxon>
        <taxon>Gnathifera</taxon>
        <taxon>Rotifera</taxon>
        <taxon>Eurotatoria</taxon>
        <taxon>Bdelloidea</taxon>
        <taxon>Adinetida</taxon>
        <taxon>Adinetidae</taxon>
        <taxon>Adineta</taxon>
    </lineage>
</organism>
<keyword evidence="2" id="KW-0408">Iron</keyword>
<dbReference type="GO" id="GO:0006879">
    <property type="term" value="P:intracellular iron ion homeostasis"/>
    <property type="evidence" value="ECO:0007669"/>
    <property type="project" value="TreeGrafter"/>
</dbReference>
<gene>
    <name evidence="5" type="ORF">JYZ213_LOCUS23336</name>
</gene>
<dbReference type="InterPro" id="IPR004480">
    <property type="entry name" value="Monothiol_GRX-rel"/>
</dbReference>
<dbReference type="GO" id="GO:0051536">
    <property type="term" value="F:iron-sulfur cluster binding"/>
    <property type="evidence" value="ECO:0007669"/>
    <property type="project" value="UniProtKB-KW"/>
</dbReference>
<dbReference type="PROSITE" id="PS51354">
    <property type="entry name" value="GLUTAREDOXIN_2"/>
    <property type="match status" value="2"/>
</dbReference>
<dbReference type="GO" id="GO:0046872">
    <property type="term" value="F:metal ion binding"/>
    <property type="evidence" value="ECO:0007669"/>
    <property type="project" value="UniProtKB-KW"/>
</dbReference>
<evidence type="ECO:0000256" key="1">
    <source>
        <dbReference type="ARBA" id="ARBA00022723"/>
    </source>
</evidence>
<dbReference type="Proteomes" id="UP000663845">
    <property type="component" value="Unassembled WGS sequence"/>
</dbReference>
<dbReference type="SUPFAM" id="SSF52833">
    <property type="entry name" value="Thioredoxin-like"/>
    <property type="match status" value="2"/>
</dbReference>
<comment type="caution">
    <text evidence="5">The sequence shown here is derived from an EMBL/GenBank/DDBJ whole genome shotgun (WGS) entry which is preliminary data.</text>
</comment>
<dbReference type="AlphaFoldDB" id="A0A814RPB2"/>
<dbReference type="Gene3D" id="3.40.30.10">
    <property type="entry name" value="Glutaredoxin"/>
    <property type="match status" value="2"/>
</dbReference>
<accession>A0A814RPB2</accession>
<dbReference type="Pfam" id="PF00462">
    <property type="entry name" value="Glutaredoxin"/>
    <property type="match status" value="2"/>
</dbReference>
<dbReference type="PANTHER" id="PTHR10293:SF73">
    <property type="entry name" value="GLUTAREDOXIN-3"/>
    <property type="match status" value="1"/>
</dbReference>
<evidence type="ECO:0000256" key="2">
    <source>
        <dbReference type="ARBA" id="ARBA00023004"/>
    </source>
</evidence>
<reference evidence="5" key="1">
    <citation type="submission" date="2021-02" db="EMBL/GenBank/DDBJ databases">
        <authorList>
            <person name="Nowell W R."/>
        </authorList>
    </citation>
    <scope>NUCLEOTIDE SEQUENCE</scope>
</reference>
<evidence type="ECO:0000313" key="6">
    <source>
        <dbReference type="Proteomes" id="UP000663845"/>
    </source>
</evidence>
<dbReference type="FunFam" id="3.40.30.10:FF:000012">
    <property type="entry name" value="Monothiol glutaredoxin"/>
    <property type="match status" value="1"/>
</dbReference>
<name>A0A814RPB2_9BILA</name>
<feature type="domain" description="Glutaredoxin" evidence="4">
    <location>
        <begin position="8"/>
        <end position="61"/>
    </location>
</feature>
<sequence length="197" mass="22656">MKGTPTDPQCGFSRQACHILDDNKIKYSTFDVLSDQNIREQLKKHSNWNTYPQLFVDGELIGGLDIMKQMIENGEFDLKLNQQKTHEKEKDMKKYLESLINQAPLMLFIKGTAETPRCGFTKELLNLLDNANIKDFKTFDILQDENVRQKLKEYSSWQTYPQVYVNGQFVGGLDILKQMNEEGTLVQTLKGNQGLAV</sequence>
<dbReference type="GO" id="GO:0005634">
    <property type="term" value="C:nucleus"/>
    <property type="evidence" value="ECO:0007669"/>
    <property type="project" value="TreeGrafter"/>
</dbReference>
<feature type="domain" description="Glutaredoxin" evidence="4">
    <location>
        <begin position="106"/>
        <end position="170"/>
    </location>
</feature>
<dbReference type="InterPro" id="IPR036249">
    <property type="entry name" value="Thioredoxin-like_sf"/>
</dbReference>
<evidence type="ECO:0000256" key="3">
    <source>
        <dbReference type="ARBA" id="ARBA00023014"/>
    </source>
</evidence>
<proteinExistence type="predicted"/>
<dbReference type="InterPro" id="IPR033658">
    <property type="entry name" value="GRX_PICOT-like"/>
</dbReference>
<dbReference type="GO" id="GO:0005829">
    <property type="term" value="C:cytosol"/>
    <property type="evidence" value="ECO:0007669"/>
    <property type="project" value="TreeGrafter"/>
</dbReference>
<evidence type="ECO:0000259" key="4">
    <source>
        <dbReference type="Pfam" id="PF00462"/>
    </source>
</evidence>
<dbReference type="CDD" id="cd03028">
    <property type="entry name" value="GRX_PICOT_like"/>
    <property type="match status" value="2"/>
</dbReference>
<evidence type="ECO:0000313" key="5">
    <source>
        <dbReference type="EMBL" id="CAF1136926.1"/>
    </source>
</evidence>
<keyword evidence="3" id="KW-0411">Iron-sulfur</keyword>